<keyword evidence="5 7" id="KW-1133">Transmembrane helix</keyword>
<evidence type="ECO:0000259" key="8">
    <source>
        <dbReference type="PROSITE" id="PS50928"/>
    </source>
</evidence>
<dbReference type="InterPro" id="IPR035906">
    <property type="entry name" value="MetI-like_sf"/>
</dbReference>
<evidence type="ECO:0000256" key="3">
    <source>
        <dbReference type="ARBA" id="ARBA00022475"/>
    </source>
</evidence>
<evidence type="ECO:0000256" key="2">
    <source>
        <dbReference type="ARBA" id="ARBA00022448"/>
    </source>
</evidence>
<keyword evidence="2" id="KW-0813">Transport</keyword>
<feature type="transmembrane region" description="Helical" evidence="7">
    <location>
        <begin position="121"/>
        <end position="144"/>
    </location>
</feature>
<comment type="subcellular location">
    <subcellularLocation>
        <location evidence="1">Cell membrane</location>
        <topology evidence="1">Multi-pass membrane protein</topology>
    </subcellularLocation>
</comment>
<protein>
    <recommendedName>
        <fullName evidence="8">ABC transmembrane type-1 domain-containing protein</fullName>
    </recommendedName>
</protein>
<gene>
    <name evidence="9" type="ORF">S12H4_04970</name>
</gene>
<dbReference type="Pfam" id="PF00528">
    <property type="entry name" value="BPD_transp_1"/>
    <property type="match status" value="1"/>
</dbReference>
<sequence length="259" mass="29223">TDFPLFSAPRWIGLRNYSDFFNDELFWVSLYNTLYYVALQVPLATIVGIGLAIGLNVKVRGISVFRTIYFLPRLVPTVAAAILWMWMLNPQYGLVNRVLYAIGISNPPGWIADPTWAKPSIILMTTWAAIGQPIIIYLAALQGIPLQLYEAAELDGAGIITKIRYITLPMISPAILFNVVISLIFAFQMFTQPFIMTDGGPGNSTLFYTLYLYRNAFKYFRMGYASGLAWILFIIVFGATVTIFKTSLKWIYYGGSERK</sequence>
<evidence type="ECO:0000256" key="4">
    <source>
        <dbReference type="ARBA" id="ARBA00022692"/>
    </source>
</evidence>
<dbReference type="SUPFAM" id="SSF161098">
    <property type="entry name" value="MetI-like"/>
    <property type="match status" value="1"/>
</dbReference>
<evidence type="ECO:0000256" key="1">
    <source>
        <dbReference type="ARBA" id="ARBA00004651"/>
    </source>
</evidence>
<evidence type="ECO:0000256" key="7">
    <source>
        <dbReference type="SAM" id="Phobius"/>
    </source>
</evidence>
<dbReference type="InterPro" id="IPR000515">
    <property type="entry name" value="MetI-like"/>
</dbReference>
<proteinExistence type="predicted"/>
<organism evidence="9">
    <name type="scientific">marine sediment metagenome</name>
    <dbReference type="NCBI Taxonomy" id="412755"/>
    <lineage>
        <taxon>unclassified sequences</taxon>
        <taxon>metagenomes</taxon>
        <taxon>ecological metagenomes</taxon>
    </lineage>
</organism>
<feature type="transmembrane region" description="Helical" evidence="7">
    <location>
        <begin position="67"/>
        <end position="87"/>
    </location>
</feature>
<feature type="transmembrane region" description="Helical" evidence="7">
    <location>
        <begin position="222"/>
        <end position="244"/>
    </location>
</feature>
<feature type="transmembrane region" description="Helical" evidence="7">
    <location>
        <begin position="34"/>
        <end position="55"/>
    </location>
</feature>
<dbReference type="Gene3D" id="1.10.3720.10">
    <property type="entry name" value="MetI-like"/>
    <property type="match status" value="1"/>
</dbReference>
<evidence type="ECO:0000256" key="6">
    <source>
        <dbReference type="ARBA" id="ARBA00023136"/>
    </source>
</evidence>
<evidence type="ECO:0000313" key="9">
    <source>
        <dbReference type="EMBL" id="GAI61473.1"/>
    </source>
</evidence>
<keyword evidence="6 7" id="KW-0472">Membrane</keyword>
<dbReference type="GO" id="GO:0005886">
    <property type="term" value="C:plasma membrane"/>
    <property type="evidence" value="ECO:0007669"/>
    <property type="project" value="UniProtKB-SubCell"/>
</dbReference>
<name>X1PZW3_9ZZZZ</name>
<evidence type="ECO:0000256" key="5">
    <source>
        <dbReference type="ARBA" id="ARBA00022989"/>
    </source>
</evidence>
<dbReference type="InterPro" id="IPR051393">
    <property type="entry name" value="ABC_transporter_permease"/>
</dbReference>
<reference evidence="9" key="1">
    <citation type="journal article" date="2014" name="Front. Microbiol.">
        <title>High frequency of phylogenetically diverse reductive dehalogenase-homologous genes in deep subseafloor sedimentary metagenomes.</title>
        <authorList>
            <person name="Kawai M."/>
            <person name="Futagami T."/>
            <person name="Toyoda A."/>
            <person name="Takaki Y."/>
            <person name="Nishi S."/>
            <person name="Hori S."/>
            <person name="Arai W."/>
            <person name="Tsubouchi T."/>
            <person name="Morono Y."/>
            <person name="Uchiyama I."/>
            <person name="Ito T."/>
            <person name="Fujiyama A."/>
            <person name="Inagaki F."/>
            <person name="Takami H."/>
        </authorList>
    </citation>
    <scope>NUCLEOTIDE SEQUENCE</scope>
    <source>
        <strain evidence="9">Expedition CK06-06</strain>
    </source>
</reference>
<keyword evidence="4 7" id="KW-0812">Transmembrane</keyword>
<dbReference type="EMBL" id="BARW01001594">
    <property type="protein sequence ID" value="GAI61473.1"/>
    <property type="molecule type" value="Genomic_DNA"/>
</dbReference>
<accession>X1PZW3</accession>
<keyword evidence="3" id="KW-1003">Cell membrane</keyword>
<dbReference type="AlphaFoldDB" id="X1PZW3"/>
<dbReference type="CDD" id="cd06261">
    <property type="entry name" value="TM_PBP2"/>
    <property type="match status" value="1"/>
</dbReference>
<dbReference type="PANTHER" id="PTHR30193:SF1">
    <property type="entry name" value="ABC TRANSPORTER PERMEASE PROTEIN YESP-RELATED"/>
    <property type="match status" value="1"/>
</dbReference>
<feature type="domain" description="ABC transmembrane type-1" evidence="8">
    <location>
        <begin position="30"/>
        <end position="243"/>
    </location>
</feature>
<feature type="non-terminal residue" evidence="9">
    <location>
        <position position="1"/>
    </location>
</feature>
<dbReference type="PROSITE" id="PS50928">
    <property type="entry name" value="ABC_TM1"/>
    <property type="match status" value="1"/>
</dbReference>
<comment type="caution">
    <text evidence="9">The sequence shown here is derived from an EMBL/GenBank/DDBJ whole genome shotgun (WGS) entry which is preliminary data.</text>
</comment>
<dbReference type="GO" id="GO:0055085">
    <property type="term" value="P:transmembrane transport"/>
    <property type="evidence" value="ECO:0007669"/>
    <property type="project" value="InterPro"/>
</dbReference>
<dbReference type="PANTHER" id="PTHR30193">
    <property type="entry name" value="ABC TRANSPORTER PERMEASE PROTEIN"/>
    <property type="match status" value="1"/>
</dbReference>
<feature type="transmembrane region" description="Helical" evidence="7">
    <location>
        <begin position="165"/>
        <end position="187"/>
    </location>
</feature>